<feature type="signal peptide" evidence="1">
    <location>
        <begin position="1"/>
        <end position="21"/>
    </location>
</feature>
<dbReference type="Proteomes" id="UP001610563">
    <property type="component" value="Unassembled WGS sequence"/>
</dbReference>
<accession>A0ABR4FKF8</accession>
<reference evidence="2 3" key="1">
    <citation type="submission" date="2024-07" db="EMBL/GenBank/DDBJ databases">
        <title>Section-level genome sequencing and comparative genomics of Aspergillus sections Usti and Cavernicolus.</title>
        <authorList>
            <consortium name="Lawrence Berkeley National Laboratory"/>
            <person name="Nybo J.L."/>
            <person name="Vesth T.C."/>
            <person name="Theobald S."/>
            <person name="Frisvad J.C."/>
            <person name="Larsen T.O."/>
            <person name="Kjaerboelling I."/>
            <person name="Rothschild-Mancinelli K."/>
            <person name="Lyhne E.K."/>
            <person name="Kogle M.E."/>
            <person name="Barry K."/>
            <person name="Clum A."/>
            <person name="Na H."/>
            <person name="Ledsgaard L."/>
            <person name="Lin J."/>
            <person name="Lipzen A."/>
            <person name="Kuo A."/>
            <person name="Riley R."/>
            <person name="Mondo S."/>
            <person name="Labutti K."/>
            <person name="Haridas S."/>
            <person name="Pangalinan J."/>
            <person name="Salamov A.A."/>
            <person name="Simmons B.A."/>
            <person name="Magnuson J.K."/>
            <person name="Chen J."/>
            <person name="Drula E."/>
            <person name="Henrissat B."/>
            <person name="Wiebenga A."/>
            <person name="Lubbers R.J."/>
            <person name="Gomes A.C."/>
            <person name="Makela M.R."/>
            <person name="Stajich J."/>
            <person name="Grigoriev I.V."/>
            <person name="Mortensen U.H."/>
            <person name="De Vries R.P."/>
            <person name="Baker S.E."/>
            <person name="Andersen M.R."/>
        </authorList>
    </citation>
    <scope>NUCLEOTIDE SEQUENCE [LARGE SCALE GENOMIC DNA]</scope>
    <source>
        <strain evidence="2 3">CBS 209.92</strain>
    </source>
</reference>
<organism evidence="2 3">
    <name type="scientific">Aspergillus keveii</name>
    <dbReference type="NCBI Taxonomy" id="714993"/>
    <lineage>
        <taxon>Eukaryota</taxon>
        <taxon>Fungi</taxon>
        <taxon>Dikarya</taxon>
        <taxon>Ascomycota</taxon>
        <taxon>Pezizomycotina</taxon>
        <taxon>Eurotiomycetes</taxon>
        <taxon>Eurotiomycetidae</taxon>
        <taxon>Eurotiales</taxon>
        <taxon>Aspergillaceae</taxon>
        <taxon>Aspergillus</taxon>
        <taxon>Aspergillus subgen. Nidulantes</taxon>
    </lineage>
</organism>
<dbReference type="PANTHER" id="PTHR35605:SF1">
    <property type="entry name" value="ECP2 EFFECTOR PROTEIN DOMAIN-CONTAINING PROTEIN-RELATED"/>
    <property type="match status" value="1"/>
</dbReference>
<keyword evidence="1" id="KW-0732">Signal</keyword>
<protein>
    <submittedName>
        <fullName evidence="2">Uncharacterized protein</fullName>
    </submittedName>
</protein>
<gene>
    <name evidence="2" type="ORF">BJX66DRAFT_344697</name>
</gene>
<sequence>MTPLTWKSAGLLMLLATKAYSLESNTNEGEVIIDGYRIVDLQTEVAWKIGEDPIILNGTVQDVHAQLLELNPSYDAEAEELAKAFLAKREEEEEQPQEKRDHSFCGRWPHADQILARQNVRTLRGQSGRPSLGAGPGVCARVACTNDGGAVVWWCNDNTHPVTLGSFSDIANAATVIDQDCSSWYLGAWILRGQRFHDDNVNVIVRSESGVVLPESCRGIFG</sequence>
<dbReference type="PANTHER" id="PTHR35605">
    <property type="entry name" value="ECP2 EFFECTOR PROTEIN DOMAIN-CONTAINING PROTEIN-RELATED"/>
    <property type="match status" value="1"/>
</dbReference>
<evidence type="ECO:0000313" key="2">
    <source>
        <dbReference type="EMBL" id="KAL2783710.1"/>
    </source>
</evidence>
<feature type="chain" id="PRO_5047129350" evidence="1">
    <location>
        <begin position="22"/>
        <end position="222"/>
    </location>
</feature>
<evidence type="ECO:0000313" key="3">
    <source>
        <dbReference type="Proteomes" id="UP001610563"/>
    </source>
</evidence>
<keyword evidence="3" id="KW-1185">Reference proteome</keyword>
<comment type="caution">
    <text evidence="2">The sequence shown here is derived from an EMBL/GenBank/DDBJ whole genome shotgun (WGS) entry which is preliminary data.</text>
</comment>
<proteinExistence type="predicted"/>
<name>A0ABR4FKF8_9EURO</name>
<evidence type="ECO:0000256" key="1">
    <source>
        <dbReference type="SAM" id="SignalP"/>
    </source>
</evidence>
<dbReference type="EMBL" id="JBFTWV010000216">
    <property type="protein sequence ID" value="KAL2783710.1"/>
    <property type="molecule type" value="Genomic_DNA"/>
</dbReference>